<dbReference type="InterPro" id="IPR001005">
    <property type="entry name" value="SANT/Myb"/>
</dbReference>
<sequence length="308" mass="35036">MTPQPTGPHQLERQVPSYGLQDSSSMPTTTNMPATMTPAMAVWPQTQPPQGPPMSWVEPSLPEQHRLQYPHQAMMQNFMQSVRSTSTKSHRPQHDMPNRPLQSGPWTTREDEILVNARSQGLAWEEIHKQCFPNKTGNACRKRHDRLLVKARDPTWDEARIQKVVNRYNLVREPMWRNIADQVGERWEDVEKVILQQGCRGLKSRSRKQHARNPSRASSGQAGLSEWDHDRSPDEHDNTDDSGISVGLSGGHSRRSSEIAVPRQQSLPGVDYLLGEDHYHPHPHNHHQHHHHAGGHYGYAPYNADGGQ</sequence>
<proteinExistence type="predicted"/>
<feature type="region of interest" description="Disordered" evidence="1">
    <location>
        <begin position="86"/>
        <end position="106"/>
    </location>
</feature>
<dbReference type="PROSITE" id="PS50090">
    <property type="entry name" value="MYB_LIKE"/>
    <property type="match status" value="1"/>
</dbReference>
<dbReference type="Pfam" id="PF13921">
    <property type="entry name" value="Myb_DNA-bind_6"/>
    <property type="match status" value="1"/>
</dbReference>
<dbReference type="Gene3D" id="1.10.10.60">
    <property type="entry name" value="Homeodomain-like"/>
    <property type="match status" value="1"/>
</dbReference>
<organism evidence="3 4">
    <name type="scientific">Knufia peltigerae</name>
    <dbReference type="NCBI Taxonomy" id="1002370"/>
    <lineage>
        <taxon>Eukaryota</taxon>
        <taxon>Fungi</taxon>
        <taxon>Dikarya</taxon>
        <taxon>Ascomycota</taxon>
        <taxon>Pezizomycotina</taxon>
        <taxon>Eurotiomycetes</taxon>
        <taxon>Chaetothyriomycetidae</taxon>
        <taxon>Chaetothyriales</taxon>
        <taxon>Trichomeriaceae</taxon>
        <taxon>Knufia</taxon>
    </lineage>
</organism>
<evidence type="ECO:0000313" key="3">
    <source>
        <dbReference type="EMBL" id="KAJ9647702.1"/>
    </source>
</evidence>
<dbReference type="SUPFAM" id="SSF46689">
    <property type="entry name" value="Homeodomain-like"/>
    <property type="match status" value="1"/>
</dbReference>
<feature type="compositionally biased region" description="Basic residues" evidence="1">
    <location>
        <begin position="281"/>
        <end position="294"/>
    </location>
</feature>
<comment type="caution">
    <text evidence="3">The sequence shown here is derived from an EMBL/GenBank/DDBJ whole genome shotgun (WGS) entry which is preliminary data.</text>
</comment>
<evidence type="ECO:0000313" key="4">
    <source>
        <dbReference type="Proteomes" id="UP001172681"/>
    </source>
</evidence>
<feature type="compositionally biased region" description="Low complexity" evidence="1">
    <location>
        <begin position="298"/>
        <end position="308"/>
    </location>
</feature>
<feature type="region of interest" description="Disordered" evidence="1">
    <location>
        <begin position="200"/>
        <end position="308"/>
    </location>
</feature>
<protein>
    <recommendedName>
        <fullName evidence="2">Myb-like domain-containing protein</fullName>
    </recommendedName>
</protein>
<name>A0AA38YFQ4_9EURO</name>
<feature type="region of interest" description="Disordered" evidence="1">
    <location>
        <begin position="1"/>
        <end position="34"/>
    </location>
</feature>
<dbReference type="InterPro" id="IPR009057">
    <property type="entry name" value="Homeodomain-like_sf"/>
</dbReference>
<dbReference type="EMBL" id="JAPDRN010000001">
    <property type="protein sequence ID" value="KAJ9647702.1"/>
    <property type="molecule type" value="Genomic_DNA"/>
</dbReference>
<gene>
    <name evidence="3" type="ORF">H2204_000332</name>
</gene>
<evidence type="ECO:0000256" key="1">
    <source>
        <dbReference type="SAM" id="MobiDB-lite"/>
    </source>
</evidence>
<keyword evidence="4" id="KW-1185">Reference proteome</keyword>
<feature type="compositionally biased region" description="Basic and acidic residues" evidence="1">
    <location>
        <begin position="226"/>
        <end position="236"/>
    </location>
</feature>
<dbReference type="AlphaFoldDB" id="A0AA38YFQ4"/>
<dbReference type="CDD" id="cd00167">
    <property type="entry name" value="SANT"/>
    <property type="match status" value="1"/>
</dbReference>
<reference evidence="3" key="1">
    <citation type="submission" date="2022-10" db="EMBL/GenBank/DDBJ databases">
        <title>Culturing micro-colonial fungi from biological soil crusts in the Mojave desert and describing Neophaeococcomyces mojavensis, and introducing the new genera and species Taxawa tesnikishii.</title>
        <authorList>
            <person name="Kurbessoian T."/>
            <person name="Stajich J.E."/>
        </authorList>
    </citation>
    <scope>NUCLEOTIDE SEQUENCE</scope>
    <source>
        <strain evidence="3">TK_35</strain>
    </source>
</reference>
<evidence type="ECO:0000259" key="2">
    <source>
        <dbReference type="PROSITE" id="PS50090"/>
    </source>
</evidence>
<accession>A0AA38YFQ4</accession>
<feature type="compositionally biased region" description="Low complexity" evidence="1">
    <location>
        <begin position="23"/>
        <end position="34"/>
    </location>
</feature>
<feature type="domain" description="Myb-like" evidence="2">
    <location>
        <begin position="98"/>
        <end position="148"/>
    </location>
</feature>
<dbReference type="Proteomes" id="UP001172681">
    <property type="component" value="Unassembled WGS sequence"/>
</dbReference>
<feature type="compositionally biased region" description="Basic residues" evidence="1">
    <location>
        <begin position="202"/>
        <end position="213"/>
    </location>
</feature>